<protein>
    <submittedName>
        <fullName evidence="1">Uncharacterized protein</fullName>
    </submittedName>
</protein>
<comment type="caution">
    <text evidence="1">The sequence shown here is derived from an EMBL/GenBank/DDBJ whole genome shotgun (WGS) entry which is preliminary data.</text>
</comment>
<gene>
    <name evidence="1" type="ORF">FBU59_004852</name>
</gene>
<accession>A0ACC1J4C3</accession>
<reference evidence="1" key="1">
    <citation type="submission" date="2022-07" db="EMBL/GenBank/DDBJ databases">
        <title>Phylogenomic reconstructions and comparative analyses of Kickxellomycotina fungi.</title>
        <authorList>
            <person name="Reynolds N.K."/>
            <person name="Stajich J.E."/>
            <person name="Barry K."/>
            <person name="Grigoriev I.V."/>
            <person name="Crous P."/>
            <person name="Smith M.E."/>
        </authorList>
    </citation>
    <scope>NUCLEOTIDE SEQUENCE</scope>
    <source>
        <strain evidence="1">NRRL 5244</strain>
    </source>
</reference>
<dbReference type="Proteomes" id="UP001150603">
    <property type="component" value="Unassembled WGS sequence"/>
</dbReference>
<sequence>MAAAHQQVFGTLNSTATPASARHSVFVHPDNMQHYPGGLVAAMALNGHSNGIPHASQIAPPFKTQRSASLPFIRPVGNGSNASAVAAAAAAAAAVAAANATGDQLVGDSGMVDMSVAGDPSAMMSGTPTSLQHPPTNGMTNAQAAAAAAAAVAQAGLGISQTPPMSASLPLRHRTSSSHIRRTAPYQVAPITAVAAGSPHVNSPQMSPSPYWYVNSLRRTSRDSLNGHFHTPSSSSSLIGLNGQPVTPLGGAPPGAFMRRESDADLALAMNSVFTNGDVFGNHRLLVDAAGAPPSPLSQMTLMGTHFQQHGQMLGLQGEPKNGSSKLKTGSSVSGDFRIGSETATQSNASESGGANNDAEVSMADTSSASCSSRSITAELPLSSSSGLAIDMNIANDDMVVALFNAMSSASAAAKQASTTGQLVQQPIQQQHHGMEFNPSLALDPHAFEMQQHQR</sequence>
<evidence type="ECO:0000313" key="2">
    <source>
        <dbReference type="Proteomes" id="UP001150603"/>
    </source>
</evidence>
<keyword evidence="2" id="KW-1185">Reference proteome</keyword>
<proteinExistence type="predicted"/>
<evidence type="ECO:0000313" key="1">
    <source>
        <dbReference type="EMBL" id="KAJ1937118.1"/>
    </source>
</evidence>
<name>A0ACC1J4C3_9FUNG</name>
<organism evidence="1 2">
    <name type="scientific">Linderina macrospora</name>
    <dbReference type="NCBI Taxonomy" id="4868"/>
    <lineage>
        <taxon>Eukaryota</taxon>
        <taxon>Fungi</taxon>
        <taxon>Fungi incertae sedis</taxon>
        <taxon>Zoopagomycota</taxon>
        <taxon>Kickxellomycotina</taxon>
        <taxon>Kickxellomycetes</taxon>
        <taxon>Kickxellales</taxon>
        <taxon>Kickxellaceae</taxon>
        <taxon>Linderina</taxon>
    </lineage>
</organism>
<feature type="non-terminal residue" evidence="1">
    <location>
        <position position="455"/>
    </location>
</feature>
<dbReference type="EMBL" id="JANBPW010003633">
    <property type="protein sequence ID" value="KAJ1937118.1"/>
    <property type="molecule type" value="Genomic_DNA"/>
</dbReference>